<sequence length="302" mass="33032">MITFYSTAIHATIWAPKAAQSGNAAFLQSTRFLLFRFRVDYWWYGTFVLPRGWLLSMAIVVAADSPYMQMLMIITIMLIYLVVQLITWPWKLPALNAFDGTISACLLLMMAILGAFAPAVTEDLRQVLTQAAMGIVGFLNSVIFVMMLVTGVAVVKIHAMGGASESSWLALGQVPNTQFLAEKVAMLAEALEELEDEDIKAVLDKLSVYDLRMIQGVITAFGSELGHSELLLDRRVTVVSRFSNRSLTGTRSSTVLRSGGYSGYSQGPEDEDQAPQDDLEKEEASLSPGTTAEPEGASATWV</sequence>
<protein>
    <recommendedName>
        <fullName evidence="3">TRP C-terminal domain-containing protein</fullName>
    </recommendedName>
</protein>
<feature type="transmembrane region" description="Helical" evidence="2">
    <location>
        <begin position="41"/>
        <end position="63"/>
    </location>
</feature>
<feature type="transmembrane region" description="Helical" evidence="2">
    <location>
        <begin position="100"/>
        <end position="120"/>
    </location>
</feature>
<evidence type="ECO:0000256" key="1">
    <source>
        <dbReference type="SAM" id="MobiDB-lite"/>
    </source>
</evidence>
<comment type="caution">
    <text evidence="4">The sequence shown here is derived from an EMBL/GenBank/DDBJ whole genome shotgun (WGS) entry which is preliminary data.</text>
</comment>
<feature type="domain" description="TRP C-terminal" evidence="3">
    <location>
        <begin position="23"/>
        <end position="159"/>
    </location>
</feature>
<dbReference type="AlphaFoldDB" id="A0AA36I6L2"/>
<gene>
    <name evidence="4" type="ORF">EVOR1521_LOCUS9456</name>
</gene>
<keyword evidence="5" id="KW-1185">Reference proteome</keyword>
<name>A0AA36I6L2_9DINO</name>
<reference evidence="4" key="1">
    <citation type="submission" date="2023-08" db="EMBL/GenBank/DDBJ databases">
        <authorList>
            <person name="Chen Y."/>
            <person name="Shah S."/>
            <person name="Dougan E. K."/>
            <person name="Thang M."/>
            <person name="Chan C."/>
        </authorList>
    </citation>
    <scope>NUCLEOTIDE SEQUENCE</scope>
</reference>
<feature type="compositionally biased region" description="Acidic residues" evidence="1">
    <location>
        <begin position="268"/>
        <end position="281"/>
    </location>
</feature>
<evidence type="ECO:0000256" key="2">
    <source>
        <dbReference type="SAM" id="Phobius"/>
    </source>
</evidence>
<feature type="region of interest" description="Disordered" evidence="1">
    <location>
        <begin position="253"/>
        <end position="302"/>
    </location>
</feature>
<dbReference type="InterPro" id="IPR010308">
    <property type="entry name" value="TRP_C"/>
</dbReference>
<evidence type="ECO:0000313" key="5">
    <source>
        <dbReference type="Proteomes" id="UP001178507"/>
    </source>
</evidence>
<proteinExistence type="predicted"/>
<keyword evidence="2" id="KW-0812">Transmembrane</keyword>
<keyword evidence="2" id="KW-0472">Membrane</keyword>
<organism evidence="4 5">
    <name type="scientific">Effrenium voratum</name>
    <dbReference type="NCBI Taxonomy" id="2562239"/>
    <lineage>
        <taxon>Eukaryota</taxon>
        <taxon>Sar</taxon>
        <taxon>Alveolata</taxon>
        <taxon>Dinophyceae</taxon>
        <taxon>Suessiales</taxon>
        <taxon>Symbiodiniaceae</taxon>
        <taxon>Effrenium</taxon>
    </lineage>
</organism>
<dbReference type="EMBL" id="CAUJNA010000857">
    <property type="protein sequence ID" value="CAJ1381920.1"/>
    <property type="molecule type" value="Genomic_DNA"/>
</dbReference>
<dbReference type="Proteomes" id="UP001178507">
    <property type="component" value="Unassembled WGS sequence"/>
</dbReference>
<feature type="transmembrane region" description="Helical" evidence="2">
    <location>
        <begin position="70"/>
        <end position="88"/>
    </location>
</feature>
<keyword evidence="2" id="KW-1133">Transmembrane helix</keyword>
<accession>A0AA36I6L2</accession>
<evidence type="ECO:0000259" key="3">
    <source>
        <dbReference type="Pfam" id="PF06011"/>
    </source>
</evidence>
<evidence type="ECO:0000313" key="4">
    <source>
        <dbReference type="EMBL" id="CAJ1381920.1"/>
    </source>
</evidence>
<feature type="transmembrane region" description="Helical" evidence="2">
    <location>
        <begin position="132"/>
        <end position="155"/>
    </location>
</feature>
<dbReference type="Pfam" id="PF06011">
    <property type="entry name" value="TRP"/>
    <property type="match status" value="1"/>
</dbReference>